<dbReference type="EMBL" id="CAJRAY010000032">
    <property type="protein sequence ID" value="CAG5083724.1"/>
    <property type="molecule type" value="Genomic_DNA"/>
</dbReference>
<comment type="similarity">
    <text evidence="10">Belongs to the glycosyltransferase 28 family. MurG subfamily.</text>
</comment>
<evidence type="ECO:0000259" key="12">
    <source>
        <dbReference type="Pfam" id="PF04101"/>
    </source>
</evidence>
<dbReference type="InterPro" id="IPR006009">
    <property type="entry name" value="GlcNAc_MurG"/>
</dbReference>
<comment type="catalytic activity">
    <reaction evidence="10">
        <text>di-trans,octa-cis-undecaprenyl diphospho-N-acetyl-alpha-D-muramoyl-L-alanyl-D-glutamyl-meso-2,6-diaminopimeloyl-D-alanyl-D-alanine + UDP-N-acetyl-alpha-D-glucosamine = di-trans,octa-cis-undecaprenyl diphospho-[N-acetyl-alpha-D-glucosaminyl-(1-&gt;4)]-N-acetyl-alpha-D-muramoyl-L-alanyl-D-glutamyl-meso-2,6-diaminopimeloyl-D-alanyl-D-alanine + UDP + H(+)</text>
        <dbReference type="Rhea" id="RHEA:31227"/>
        <dbReference type="ChEBI" id="CHEBI:15378"/>
        <dbReference type="ChEBI" id="CHEBI:57705"/>
        <dbReference type="ChEBI" id="CHEBI:58223"/>
        <dbReference type="ChEBI" id="CHEBI:61387"/>
        <dbReference type="ChEBI" id="CHEBI:61388"/>
        <dbReference type="EC" id="2.4.1.227"/>
    </reaction>
</comment>
<evidence type="ECO:0000256" key="4">
    <source>
        <dbReference type="ARBA" id="ARBA00022679"/>
    </source>
</evidence>
<comment type="function">
    <text evidence="10">Cell wall formation. Catalyzes the transfer of a GlcNAc subunit on undecaprenyl-pyrophosphoryl-MurNAc-pentapeptide (lipid intermediate I) to form undecaprenyl-pyrophosphoryl-MurNAc-(pentapeptide)GlcNAc (lipid intermediate II).</text>
</comment>
<keyword evidence="6 10" id="KW-0573">Peptidoglycan synthesis</keyword>
<dbReference type="InterPro" id="IPR004276">
    <property type="entry name" value="GlycoTrans_28_N"/>
</dbReference>
<accession>A0ABM8V2V8</accession>
<evidence type="ECO:0000256" key="6">
    <source>
        <dbReference type="ARBA" id="ARBA00022984"/>
    </source>
</evidence>
<evidence type="ECO:0000313" key="14">
    <source>
        <dbReference type="Proteomes" id="UP000681526"/>
    </source>
</evidence>
<sequence>MRVVLTGGGTGGHIYPAASIGRQLKREDPDTELLYIGSSAGLESRIVPKLGIPFETIEISGFKRKLSLDNVRTVIRFLRAVRRSKEMLKGFRPDVVVGTGGYVCGPVVYAAARLGIPTLIHEQNVDPGMANAFLSRYADAIAVSFPESKARFRRGRRIVHTGNPCATNVLHADKAKGYASLGIPEGSRIVLVVGGSRGARALNEAIPDIAGAVGRLDGVWLVAVTGDVHYEQTKERLNRLPAELSRRLRVVPYLDNMPEVLAASSLIISRAGASMIAEITALGVPSILVPSPNVTHNHQEANARSLADAGAAVMILERELTGQKLAGTIARIMGDEAVRRAMSEAAKSLAMPDSAERITAELRALAAPKRGR</sequence>
<feature type="binding site" evidence="10">
    <location>
        <position position="124"/>
    </location>
    <ligand>
        <name>UDP-N-acetyl-alpha-D-glucosamine</name>
        <dbReference type="ChEBI" id="CHEBI:57705"/>
    </ligand>
</feature>
<comment type="subcellular location">
    <subcellularLocation>
        <location evidence="10">Cell membrane</location>
        <topology evidence="10">Peripheral membrane protein</topology>
        <orientation evidence="10">Cytoplasmic side</orientation>
    </subcellularLocation>
</comment>
<dbReference type="EC" id="2.4.1.227" evidence="10"/>
<evidence type="ECO:0000256" key="7">
    <source>
        <dbReference type="ARBA" id="ARBA00023136"/>
    </source>
</evidence>
<dbReference type="PANTHER" id="PTHR21015:SF22">
    <property type="entry name" value="GLYCOSYLTRANSFERASE"/>
    <property type="match status" value="1"/>
</dbReference>
<keyword evidence="14" id="KW-1185">Reference proteome</keyword>
<keyword evidence="7 10" id="KW-0472">Membrane</keyword>
<feature type="binding site" evidence="10">
    <location>
        <begin position="10"/>
        <end position="12"/>
    </location>
    <ligand>
        <name>UDP-N-acetyl-alpha-D-glucosamine</name>
        <dbReference type="ChEBI" id="CHEBI:57705"/>
    </ligand>
</feature>
<gene>
    <name evidence="13" type="primary">txxe 1417-murG</name>
    <name evidence="10" type="synonym">murG</name>
    <name evidence="13" type="ORF">TXXE_07185</name>
</gene>
<keyword evidence="9 10" id="KW-0961">Cell wall biogenesis/degradation</keyword>
<feature type="binding site" evidence="10">
    <location>
        <position position="196"/>
    </location>
    <ligand>
        <name>UDP-N-acetyl-alpha-D-glucosamine</name>
        <dbReference type="ChEBI" id="CHEBI:57705"/>
    </ligand>
</feature>
<keyword evidence="3 10" id="KW-0328">Glycosyltransferase</keyword>
<evidence type="ECO:0000256" key="5">
    <source>
        <dbReference type="ARBA" id="ARBA00022960"/>
    </source>
</evidence>
<comment type="caution">
    <text evidence="10">Lacks conserved residue(s) required for the propagation of feature annotation.</text>
</comment>
<dbReference type="InterPro" id="IPR007235">
    <property type="entry name" value="Glyco_trans_28_C"/>
</dbReference>
<dbReference type="CDD" id="cd03785">
    <property type="entry name" value="GT28_MurG"/>
    <property type="match status" value="1"/>
</dbReference>
<protein>
    <recommendedName>
        <fullName evidence="10">UDP-N-acetylglucosamine--N-acetylmuramyl-(pentapeptide) pyrophosphoryl-undecaprenol N-acetylglucosamine transferase</fullName>
        <ecNumber evidence="10">2.4.1.227</ecNumber>
    </recommendedName>
    <alternativeName>
        <fullName evidence="10">Undecaprenyl-PP-MurNAc-pentapeptide-UDPGlcNAc GlcNAc transferase</fullName>
    </alternativeName>
</protein>
<evidence type="ECO:0000256" key="9">
    <source>
        <dbReference type="ARBA" id="ARBA00023316"/>
    </source>
</evidence>
<keyword evidence="1 10" id="KW-1003">Cell membrane</keyword>
<keyword evidence="5 10" id="KW-0133">Cell shape</keyword>
<keyword evidence="2 10" id="KW-0132">Cell division</keyword>
<name>A0ABM8V2V8_THEXY</name>
<dbReference type="PANTHER" id="PTHR21015">
    <property type="entry name" value="UDP-N-ACETYLGLUCOSAMINE--N-ACETYLMURAMYL-(PENTAPEPTIDE) PYROPHOSPHORYL-UNDECAPRENOL N-ACETYLGLUCOSAMINE TRANSFERASE 1"/>
    <property type="match status" value="1"/>
</dbReference>
<reference evidence="13 14" key="1">
    <citation type="submission" date="2021-04" db="EMBL/GenBank/DDBJ databases">
        <authorList>
            <person name="Rakotoarivonina H."/>
        </authorList>
    </citation>
    <scope>NUCLEOTIDE SEQUENCE [LARGE SCALE GENOMIC DNA]</scope>
    <source>
        <strain evidence="13 14">XE</strain>
    </source>
</reference>
<evidence type="ECO:0000313" key="13">
    <source>
        <dbReference type="EMBL" id="CAG5083724.1"/>
    </source>
</evidence>
<evidence type="ECO:0000259" key="11">
    <source>
        <dbReference type="Pfam" id="PF03033"/>
    </source>
</evidence>
<dbReference type="NCBIfam" id="TIGR01133">
    <property type="entry name" value="murG"/>
    <property type="match status" value="1"/>
</dbReference>
<evidence type="ECO:0000256" key="2">
    <source>
        <dbReference type="ARBA" id="ARBA00022618"/>
    </source>
</evidence>
<evidence type="ECO:0000256" key="8">
    <source>
        <dbReference type="ARBA" id="ARBA00023306"/>
    </source>
</evidence>
<feature type="domain" description="Glycosyltransferase family 28 N-terminal" evidence="11">
    <location>
        <begin position="3"/>
        <end position="142"/>
    </location>
</feature>
<feature type="domain" description="Glycosyl transferase family 28 C-terminal" evidence="12">
    <location>
        <begin position="189"/>
        <end position="358"/>
    </location>
</feature>
<dbReference type="Pfam" id="PF03033">
    <property type="entry name" value="Glyco_transf_28"/>
    <property type="match status" value="1"/>
</dbReference>
<keyword evidence="8 10" id="KW-0131">Cell cycle</keyword>
<evidence type="ECO:0000256" key="3">
    <source>
        <dbReference type="ARBA" id="ARBA00022676"/>
    </source>
</evidence>
<keyword evidence="4 10" id="KW-0808">Transferase</keyword>
<proteinExistence type="inferred from homology"/>
<dbReference type="GO" id="GO:0016740">
    <property type="term" value="F:transferase activity"/>
    <property type="evidence" value="ECO:0007669"/>
    <property type="project" value="UniProtKB-KW"/>
</dbReference>
<organism evidence="13 14">
    <name type="scientific">Thermobacillus xylanilyticus</name>
    <dbReference type="NCBI Taxonomy" id="76633"/>
    <lineage>
        <taxon>Bacteria</taxon>
        <taxon>Bacillati</taxon>
        <taxon>Bacillota</taxon>
        <taxon>Bacilli</taxon>
        <taxon>Bacillales</taxon>
        <taxon>Paenibacillaceae</taxon>
        <taxon>Thermobacillus</taxon>
    </lineage>
</organism>
<feature type="binding site" evidence="10">
    <location>
        <position position="299"/>
    </location>
    <ligand>
        <name>UDP-N-acetyl-alpha-D-glucosamine</name>
        <dbReference type="ChEBI" id="CHEBI:57705"/>
    </ligand>
</feature>
<dbReference type="RefSeq" id="WP_213484030.1">
    <property type="nucleotide sequence ID" value="NZ_CAJRAY010000032.1"/>
</dbReference>
<dbReference type="Gene3D" id="3.40.50.2000">
    <property type="entry name" value="Glycogen Phosphorylase B"/>
    <property type="match status" value="2"/>
</dbReference>
<dbReference type="SUPFAM" id="SSF53756">
    <property type="entry name" value="UDP-Glycosyltransferase/glycogen phosphorylase"/>
    <property type="match status" value="1"/>
</dbReference>
<comment type="pathway">
    <text evidence="10">Cell wall biogenesis; peptidoglycan biosynthesis.</text>
</comment>
<comment type="caution">
    <text evidence="13">The sequence shown here is derived from an EMBL/GenBank/DDBJ whole genome shotgun (WGS) entry which is preliminary data.</text>
</comment>
<evidence type="ECO:0000256" key="1">
    <source>
        <dbReference type="ARBA" id="ARBA00022475"/>
    </source>
</evidence>
<dbReference type="Proteomes" id="UP000681526">
    <property type="component" value="Unassembled WGS sequence"/>
</dbReference>
<dbReference type="HAMAP" id="MF_00033">
    <property type="entry name" value="MurG"/>
    <property type="match status" value="1"/>
</dbReference>
<dbReference type="Pfam" id="PF04101">
    <property type="entry name" value="Glyco_tran_28_C"/>
    <property type="match status" value="1"/>
</dbReference>
<evidence type="ECO:0000256" key="10">
    <source>
        <dbReference type="HAMAP-Rule" id="MF_00033"/>
    </source>
</evidence>